<dbReference type="EMBL" id="AMQN01003223">
    <property type="status" value="NOT_ANNOTATED_CDS"/>
    <property type="molecule type" value="Genomic_DNA"/>
</dbReference>
<evidence type="ECO:0000313" key="3">
    <source>
        <dbReference type="Proteomes" id="UP000014760"/>
    </source>
</evidence>
<dbReference type="Gene3D" id="3.30.70.1820">
    <property type="entry name" value="L1 transposable element, RRM domain"/>
    <property type="match status" value="1"/>
</dbReference>
<reference evidence="1 3" key="2">
    <citation type="journal article" date="2013" name="Nature">
        <title>Insights into bilaterian evolution from three spiralian genomes.</title>
        <authorList>
            <person name="Simakov O."/>
            <person name="Marletaz F."/>
            <person name="Cho S.J."/>
            <person name="Edsinger-Gonzales E."/>
            <person name="Havlak P."/>
            <person name="Hellsten U."/>
            <person name="Kuo D.H."/>
            <person name="Larsson T."/>
            <person name="Lv J."/>
            <person name="Arendt D."/>
            <person name="Savage R."/>
            <person name="Osoegawa K."/>
            <person name="de Jong P."/>
            <person name="Grimwood J."/>
            <person name="Chapman J.A."/>
            <person name="Shapiro H."/>
            <person name="Aerts A."/>
            <person name="Otillar R.P."/>
            <person name="Terry A.Y."/>
            <person name="Boore J.L."/>
            <person name="Grigoriev I.V."/>
            <person name="Lindberg D.R."/>
            <person name="Seaver E.C."/>
            <person name="Weisblat D.A."/>
            <person name="Putnam N.H."/>
            <person name="Rokhsar D.S."/>
        </authorList>
    </citation>
    <scope>NUCLEOTIDE SEQUENCE</scope>
    <source>
        <strain evidence="1 3">I ESC-2004</strain>
    </source>
</reference>
<dbReference type="InterPro" id="IPR004244">
    <property type="entry name" value="Transposase_22"/>
</dbReference>
<name>R7T7S8_CAPTE</name>
<keyword evidence="3" id="KW-1185">Reference proteome</keyword>
<dbReference type="Proteomes" id="UP000014760">
    <property type="component" value="Unassembled WGS sequence"/>
</dbReference>
<reference evidence="2" key="3">
    <citation type="submission" date="2015-06" db="UniProtKB">
        <authorList>
            <consortium name="EnsemblMetazoa"/>
        </authorList>
    </citation>
    <scope>IDENTIFICATION</scope>
</reference>
<protein>
    <submittedName>
        <fullName evidence="1 2">Uncharacterized protein</fullName>
    </submittedName>
</protein>
<dbReference type="EMBL" id="KB311229">
    <property type="protein sequence ID" value="ELT89704.1"/>
    <property type="molecule type" value="Genomic_DNA"/>
</dbReference>
<dbReference type="OrthoDB" id="10046076at2759"/>
<dbReference type="HOGENOM" id="CLU_081397_0_0_1"/>
<dbReference type="AlphaFoldDB" id="R7T7S8"/>
<evidence type="ECO:0000313" key="1">
    <source>
        <dbReference type="EMBL" id="ELT89704.1"/>
    </source>
</evidence>
<sequence>MPDTRSRGTTNIISNKELDLMIAEAIVAALQKTKEFFLKKIAEMQKVCDEQQLQIDELKEQVESNDVSSKYKQDIKNLTISNNNLEPYSRRSNIRIHGLAVEGNGECKEAVCEFIRPNLKNKDGSVLEVNERDIDAAHPLPSPPTSTSSKPSVSVKFHAKALRDRIIKSRRQRKGKPWSISEDLTANNVKLPKELKSSEHFSSAWSWGVEDLQKLLELKFYYKWKSGVLPNYFSTFISAGRGDDRLRVPLHRHQFFQLQNAKEHGAIIPRSLMRVQREIEPETSCRDFNERKKNERNL</sequence>
<accession>R7T7S8</accession>
<dbReference type="EnsemblMetazoa" id="CapteT193696">
    <property type="protein sequence ID" value="CapteP193696"/>
    <property type="gene ID" value="CapteG193696"/>
</dbReference>
<gene>
    <name evidence="1" type="ORF">CAPTEDRAFT_193696</name>
</gene>
<organism evidence="1">
    <name type="scientific">Capitella teleta</name>
    <name type="common">Polychaete worm</name>
    <dbReference type="NCBI Taxonomy" id="283909"/>
    <lineage>
        <taxon>Eukaryota</taxon>
        <taxon>Metazoa</taxon>
        <taxon>Spiralia</taxon>
        <taxon>Lophotrochozoa</taxon>
        <taxon>Annelida</taxon>
        <taxon>Polychaeta</taxon>
        <taxon>Sedentaria</taxon>
        <taxon>Scolecida</taxon>
        <taxon>Capitellidae</taxon>
        <taxon>Capitella</taxon>
    </lineage>
</organism>
<dbReference type="EMBL" id="AMQN01003224">
    <property type="status" value="NOT_ANNOTATED_CDS"/>
    <property type="molecule type" value="Genomic_DNA"/>
</dbReference>
<reference evidence="3" key="1">
    <citation type="submission" date="2012-12" db="EMBL/GenBank/DDBJ databases">
        <authorList>
            <person name="Hellsten U."/>
            <person name="Grimwood J."/>
            <person name="Chapman J.A."/>
            <person name="Shapiro H."/>
            <person name="Aerts A."/>
            <person name="Otillar R.P."/>
            <person name="Terry A.Y."/>
            <person name="Boore J.L."/>
            <person name="Simakov O."/>
            <person name="Marletaz F."/>
            <person name="Cho S.-J."/>
            <person name="Edsinger-Gonzales E."/>
            <person name="Havlak P."/>
            <person name="Kuo D.-H."/>
            <person name="Larsson T."/>
            <person name="Lv J."/>
            <person name="Arendt D."/>
            <person name="Savage R."/>
            <person name="Osoegawa K."/>
            <person name="de Jong P."/>
            <person name="Lindberg D.R."/>
            <person name="Seaver E.C."/>
            <person name="Weisblat D.A."/>
            <person name="Putnam N.H."/>
            <person name="Grigoriev I.V."/>
            <person name="Rokhsar D.S."/>
        </authorList>
    </citation>
    <scope>NUCLEOTIDE SEQUENCE</scope>
    <source>
        <strain evidence="3">I ESC-2004</strain>
    </source>
</reference>
<proteinExistence type="predicted"/>
<dbReference type="PANTHER" id="PTHR11505">
    <property type="entry name" value="L1 TRANSPOSABLE ELEMENT-RELATED"/>
    <property type="match status" value="1"/>
</dbReference>
<evidence type="ECO:0000313" key="2">
    <source>
        <dbReference type="EnsemblMetazoa" id="CapteP193696"/>
    </source>
</evidence>